<dbReference type="Pfam" id="PF02683">
    <property type="entry name" value="DsbD_TM"/>
    <property type="match status" value="1"/>
</dbReference>
<feature type="domain" description="Cytochrome C biogenesis protein transmembrane" evidence="7">
    <location>
        <begin position="12"/>
        <end position="207"/>
    </location>
</feature>
<comment type="subcellular location">
    <subcellularLocation>
        <location evidence="1">Membrane</location>
        <topology evidence="1">Multi-pass membrane protein</topology>
    </subcellularLocation>
</comment>
<dbReference type="PANTHER" id="PTHR31272">
    <property type="entry name" value="CYTOCHROME C-TYPE BIOGENESIS PROTEIN HI_1454-RELATED"/>
    <property type="match status" value="1"/>
</dbReference>
<dbReference type="GO" id="GO:0016020">
    <property type="term" value="C:membrane"/>
    <property type="evidence" value="ECO:0007669"/>
    <property type="project" value="UniProtKB-SubCell"/>
</dbReference>
<evidence type="ECO:0000256" key="4">
    <source>
        <dbReference type="ARBA" id="ARBA00022989"/>
    </source>
</evidence>
<reference evidence="8 9" key="1">
    <citation type="journal article" date="2018" name="Int. J. Syst. Evol. Microbiol.">
        <title>Epidermidibacterium keratini gen. nov., sp. nov., a member of the family Sporichthyaceae, isolated from keratin epidermis.</title>
        <authorList>
            <person name="Lee D.G."/>
            <person name="Trujillo M.E."/>
            <person name="Kang S."/>
            <person name="Nam J.J."/>
            <person name="Kim Y.J."/>
        </authorList>
    </citation>
    <scope>NUCLEOTIDE SEQUENCE [LARGE SCALE GENOMIC DNA]</scope>
    <source>
        <strain evidence="8 9">EPI-7</strain>
    </source>
</reference>
<dbReference type="Proteomes" id="UP000463857">
    <property type="component" value="Chromosome"/>
</dbReference>
<sequence>MQSTVTSGSLLLAAGLALAAGLISFLSPCVLPLVPGYLSYVATSAGEAGTEPSEQSKPARRRVVIGALLFVLGFTAVFVSYGALFGQAGAQLRRYEDVITRVMGVFVIAMGIAFLGKLPFMQREWRIHRLPVTGLVGAPLLGAFFAIGWTPCIGPTLASILTLSYNEADAGRGAVLATVYSLGLGVPFVLIALGAGWAMRASAFFRRHSVLLMRIGGVTMILLGLALVTGLWQAMMIELQGWFATTGVVI</sequence>
<evidence type="ECO:0000256" key="3">
    <source>
        <dbReference type="ARBA" id="ARBA00022692"/>
    </source>
</evidence>
<comment type="similarity">
    <text evidence="2">Belongs to the DsbD family.</text>
</comment>
<keyword evidence="9" id="KW-1185">Reference proteome</keyword>
<dbReference type="InterPro" id="IPR003834">
    <property type="entry name" value="Cyt_c_assmbl_TM_dom"/>
</dbReference>
<dbReference type="InParanoid" id="A0A7L4YSZ4"/>
<feature type="transmembrane region" description="Helical" evidence="6">
    <location>
        <begin position="63"/>
        <end position="86"/>
    </location>
</feature>
<dbReference type="EMBL" id="CP047156">
    <property type="protein sequence ID" value="QHC02296.1"/>
    <property type="molecule type" value="Genomic_DNA"/>
</dbReference>
<evidence type="ECO:0000256" key="6">
    <source>
        <dbReference type="SAM" id="Phobius"/>
    </source>
</evidence>
<dbReference type="InterPro" id="IPR051790">
    <property type="entry name" value="Cytochrome_c-biogenesis_DsbD"/>
</dbReference>
<dbReference type="AlphaFoldDB" id="A0A7L4YSZ4"/>
<dbReference type="OrthoDB" id="9803065at2"/>
<evidence type="ECO:0000313" key="8">
    <source>
        <dbReference type="EMBL" id="QHC02296.1"/>
    </source>
</evidence>
<evidence type="ECO:0000256" key="5">
    <source>
        <dbReference type="ARBA" id="ARBA00023136"/>
    </source>
</evidence>
<keyword evidence="4 6" id="KW-1133">Transmembrane helix</keyword>
<evidence type="ECO:0000259" key="7">
    <source>
        <dbReference type="Pfam" id="PF02683"/>
    </source>
</evidence>
<accession>A0A7L4YSZ4</accession>
<feature type="transmembrane region" description="Helical" evidence="6">
    <location>
        <begin position="175"/>
        <end position="199"/>
    </location>
</feature>
<dbReference type="KEGG" id="eke:EK0264_05435"/>
<evidence type="ECO:0000256" key="1">
    <source>
        <dbReference type="ARBA" id="ARBA00004141"/>
    </source>
</evidence>
<gene>
    <name evidence="8" type="ORF">EK0264_05435</name>
</gene>
<dbReference type="PANTHER" id="PTHR31272:SF4">
    <property type="entry name" value="CYTOCHROME C-TYPE BIOGENESIS PROTEIN HI_1454-RELATED"/>
    <property type="match status" value="1"/>
</dbReference>
<feature type="transmembrane region" description="Helical" evidence="6">
    <location>
        <begin position="211"/>
        <end position="232"/>
    </location>
</feature>
<evidence type="ECO:0000313" key="9">
    <source>
        <dbReference type="Proteomes" id="UP000463857"/>
    </source>
</evidence>
<dbReference type="GO" id="GO:0017004">
    <property type="term" value="P:cytochrome complex assembly"/>
    <property type="evidence" value="ECO:0007669"/>
    <property type="project" value="InterPro"/>
</dbReference>
<keyword evidence="3 6" id="KW-0812">Transmembrane</keyword>
<proteinExistence type="inferred from homology"/>
<organism evidence="8 9">
    <name type="scientific">Epidermidibacterium keratini</name>
    <dbReference type="NCBI Taxonomy" id="1891644"/>
    <lineage>
        <taxon>Bacteria</taxon>
        <taxon>Bacillati</taxon>
        <taxon>Actinomycetota</taxon>
        <taxon>Actinomycetes</taxon>
        <taxon>Sporichthyales</taxon>
        <taxon>Sporichthyaceae</taxon>
        <taxon>Epidermidibacterium</taxon>
    </lineage>
</organism>
<keyword evidence="5 6" id="KW-0472">Membrane</keyword>
<name>A0A7L4YSZ4_9ACTN</name>
<feature type="transmembrane region" description="Helical" evidence="6">
    <location>
        <begin position="98"/>
        <end position="120"/>
    </location>
</feature>
<protein>
    <submittedName>
        <fullName evidence="8">Cytochrome c biogenesis protein CcdA</fullName>
    </submittedName>
</protein>
<evidence type="ECO:0000256" key="2">
    <source>
        <dbReference type="ARBA" id="ARBA00006143"/>
    </source>
</evidence>